<dbReference type="RefSeq" id="WP_310278466.1">
    <property type="nucleotide sequence ID" value="NZ_JAVDWQ010000002.1"/>
</dbReference>
<dbReference type="InterPro" id="IPR000531">
    <property type="entry name" value="Beta-barrel_TonB"/>
</dbReference>
<dbReference type="InterPro" id="IPR036942">
    <property type="entry name" value="Beta-barrel_TonB_sf"/>
</dbReference>
<keyword evidence="9 10" id="KW-0998">Cell outer membrane</keyword>
<dbReference type="Pfam" id="PF00593">
    <property type="entry name" value="TonB_dep_Rec_b-barrel"/>
    <property type="match status" value="1"/>
</dbReference>
<evidence type="ECO:0000313" key="15">
    <source>
        <dbReference type="Proteomes" id="UP001269081"/>
    </source>
</evidence>
<protein>
    <submittedName>
        <fullName evidence="14">Outer membrane receptor for ferrienterochelin and colicins</fullName>
    </submittedName>
</protein>
<dbReference type="CDD" id="cd01347">
    <property type="entry name" value="ligand_gated_channel"/>
    <property type="match status" value="1"/>
</dbReference>
<comment type="similarity">
    <text evidence="10 11">Belongs to the TonB-dependent receptor family.</text>
</comment>
<evidence type="ECO:0000256" key="8">
    <source>
        <dbReference type="ARBA" id="ARBA00023170"/>
    </source>
</evidence>
<evidence type="ECO:0000259" key="13">
    <source>
        <dbReference type="Pfam" id="PF07715"/>
    </source>
</evidence>
<evidence type="ECO:0000256" key="3">
    <source>
        <dbReference type="ARBA" id="ARBA00022452"/>
    </source>
</evidence>
<dbReference type="InterPro" id="IPR012910">
    <property type="entry name" value="Plug_dom"/>
</dbReference>
<feature type="domain" description="TonB-dependent receptor plug" evidence="13">
    <location>
        <begin position="50"/>
        <end position="152"/>
    </location>
</feature>
<dbReference type="Gene3D" id="2.170.130.10">
    <property type="entry name" value="TonB-dependent receptor, plug domain"/>
    <property type="match status" value="1"/>
</dbReference>
<keyword evidence="15" id="KW-1185">Reference proteome</keyword>
<proteinExistence type="inferred from homology"/>
<comment type="caution">
    <text evidence="14">The sequence shown here is derived from an EMBL/GenBank/DDBJ whole genome shotgun (WGS) entry which is preliminary data.</text>
</comment>
<accession>A0ABU1Y3U8</accession>
<evidence type="ECO:0000256" key="4">
    <source>
        <dbReference type="ARBA" id="ARBA00022692"/>
    </source>
</evidence>
<dbReference type="SUPFAM" id="SSF56935">
    <property type="entry name" value="Porins"/>
    <property type="match status" value="1"/>
</dbReference>
<gene>
    <name evidence="14" type="ORF">J2W48_000829</name>
</gene>
<dbReference type="Pfam" id="PF07715">
    <property type="entry name" value="Plug"/>
    <property type="match status" value="1"/>
</dbReference>
<evidence type="ECO:0000256" key="7">
    <source>
        <dbReference type="ARBA" id="ARBA00023136"/>
    </source>
</evidence>
<keyword evidence="4 10" id="KW-0812">Transmembrane</keyword>
<evidence type="ECO:0000313" key="14">
    <source>
        <dbReference type="EMBL" id="MDR7208899.1"/>
    </source>
</evidence>
<keyword evidence="5" id="KW-0732">Signal</keyword>
<dbReference type="PANTHER" id="PTHR30069">
    <property type="entry name" value="TONB-DEPENDENT OUTER MEMBRANE RECEPTOR"/>
    <property type="match status" value="1"/>
</dbReference>
<evidence type="ECO:0000256" key="11">
    <source>
        <dbReference type="RuleBase" id="RU003357"/>
    </source>
</evidence>
<dbReference type="Proteomes" id="UP001269081">
    <property type="component" value="Unassembled WGS sequence"/>
</dbReference>
<name>A0ABU1Y3U8_9FLAO</name>
<feature type="domain" description="TonB-dependent receptor-like beta-barrel" evidence="12">
    <location>
        <begin position="229"/>
        <end position="664"/>
    </location>
</feature>
<comment type="subcellular location">
    <subcellularLocation>
        <location evidence="1 10">Cell outer membrane</location>
        <topology evidence="1 10">Multi-pass membrane protein</topology>
    </subcellularLocation>
</comment>
<evidence type="ECO:0000256" key="2">
    <source>
        <dbReference type="ARBA" id="ARBA00022448"/>
    </source>
</evidence>
<sequence length="689" mass="79263">MKTGIILFTTFLFCQLSFGQDEETTGNLKTQKLNEVTVVTATRTERIVSSLPLPVVIITSETIIKSGVTRLNEILNEQTGIILIPDESGFEGIQMQGLDAAYTMILIDGVPLVGRSAGVLDLSRVSVGNIERIEIVKGASSALYGSEAMGGVINVITKRPVKDVFSGNLSYRYGTFNTNDINTNLLWKKKKLSANLFTNFYSSDGYDLDKTTPLKNIENFYNTTIQPKLYYDFSENLKLIVSNRFYNQKMNNAAIIDSEQYNGDATEKEWNAQVKFEHKWNSKLYSEYELYTTNYKNDSFLNDQDNLLFEKSYYDQWLFRPEIRTTLSIKNNKLSSGIGLNYETLDRTYFAKNVNFNSQYVFIQYDYNPSEKWNILTGFRYDSHSEYASQFSPKLAVNYKINNNFSLKGSVGYGYKAPDFRQLFFDFTNPSVGYTVLGYNVAEDRLNQFENQGQLLSRAPGISFENPLEAESGVNFNFGTFYKRNKLKLEVNAFYNSIKNLIDTRAVAQKNNGQNIFSYFNISEIFTYGVEYNSTYTFSKEFTISLGYQYLIAKDKSVVDNFEDHQYIRNSQLQTVQINKSDYFGLFNRSKHTANMKFAYTIPKIKTDINLRVFYRSKYGMFDTNNNNILDKYDKFVNDYLITNLSISKYITDKLLLQAGANNLFDYTDPGQISNLPGRQLFARIQYNF</sequence>
<evidence type="ECO:0000256" key="5">
    <source>
        <dbReference type="ARBA" id="ARBA00022729"/>
    </source>
</evidence>
<dbReference type="EMBL" id="JAVDWQ010000002">
    <property type="protein sequence ID" value="MDR7208899.1"/>
    <property type="molecule type" value="Genomic_DNA"/>
</dbReference>
<dbReference type="PANTHER" id="PTHR30069:SF29">
    <property type="entry name" value="HEMOGLOBIN AND HEMOGLOBIN-HAPTOGLOBIN-BINDING PROTEIN 1-RELATED"/>
    <property type="match status" value="1"/>
</dbReference>
<evidence type="ECO:0000256" key="9">
    <source>
        <dbReference type="ARBA" id="ARBA00023237"/>
    </source>
</evidence>
<keyword evidence="3 10" id="KW-1134">Transmembrane beta strand</keyword>
<organism evidence="14 15">
    <name type="scientific">Flavobacterium piscis</name>
    <dbReference type="NCBI Taxonomy" id="1114874"/>
    <lineage>
        <taxon>Bacteria</taxon>
        <taxon>Pseudomonadati</taxon>
        <taxon>Bacteroidota</taxon>
        <taxon>Flavobacteriia</taxon>
        <taxon>Flavobacteriales</taxon>
        <taxon>Flavobacteriaceae</taxon>
        <taxon>Flavobacterium</taxon>
    </lineage>
</organism>
<keyword evidence="8 14" id="KW-0675">Receptor</keyword>
<evidence type="ECO:0000259" key="12">
    <source>
        <dbReference type="Pfam" id="PF00593"/>
    </source>
</evidence>
<keyword evidence="6 11" id="KW-0798">TonB box</keyword>
<reference evidence="14 15" key="1">
    <citation type="submission" date="2023-07" db="EMBL/GenBank/DDBJ databases">
        <title>Sorghum-associated microbial communities from plants grown in Nebraska, USA.</title>
        <authorList>
            <person name="Schachtman D."/>
        </authorList>
    </citation>
    <scope>NUCLEOTIDE SEQUENCE [LARGE SCALE GENOMIC DNA]</scope>
    <source>
        <strain evidence="14 15">4129</strain>
    </source>
</reference>
<keyword evidence="2 10" id="KW-0813">Transport</keyword>
<dbReference type="Gene3D" id="2.40.170.20">
    <property type="entry name" value="TonB-dependent receptor, beta-barrel domain"/>
    <property type="match status" value="1"/>
</dbReference>
<evidence type="ECO:0000256" key="1">
    <source>
        <dbReference type="ARBA" id="ARBA00004571"/>
    </source>
</evidence>
<evidence type="ECO:0000256" key="10">
    <source>
        <dbReference type="PROSITE-ProRule" id="PRU01360"/>
    </source>
</evidence>
<evidence type="ECO:0000256" key="6">
    <source>
        <dbReference type="ARBA" id="ARBA00023077"/>
    </source>
</evidence>
<dbReference type="InterPro" id="IPR039426">
    <property type="entry name" value="TonB-dep_rcpt-like"/>
</dbReference>
<keyword evidence="7 10" id="KW-0472">Membrane</keyword>
<dbReference type="InterPro" id="IPR037066">
    <property type="entry name" value="Plug_dom_sf"/>
</dbReference>
<dbReference type="PROSITE" id="PS52016">
    <property type="entry name" value="TONB_DEPENDENT_REC_3"/>
    <property type="match status" value="1"/>
</dbReference>